<dbReference type="GO" id="GO:0006310">
    <property type="term" value="P:DNA recombination"/>
    <property type="evidence" value="ECO:0007669"/>
    <property type="project" value="UniProtKB-UniRule"/>
</dbReference>
<evidence type="ECO:0000256" key="4">
    <source>
        <dbReference type="ARBA" id="ARBA00022723"/>
    </source>
</evidence>
<evidence type="ECO:0000256" key="2">
    <source>
        <dbReference type="ARBA" id="ARBA00022490"/>
    </source>
</evidence>
<dbReference type="RefSeq" id="WP_068541142.1">
    <property type="nucleotide sequence ID" value="NZ_LSFI01000008.1"/>
</dbReference>
<keyword evidence="8 13" id="KW-0460">Magnesium</keyword>
<dbReference type="GO" id="GO:0005737">
    <property type="term" value="C:cytoplasm"/>
    <property type="evidence" value="ECO:0007669"/>
    <property type="project" value="UniProtKB-SubCell"/>
</dbReference>
<dbReference type="PANTHER" id="PTHR30194">
    <property type="entry name" value="CROSSOVER JUNCTION ENDODEOXYRIBONUCLEASE RUVC"/>
    <property type="match status" value="1"/>
</dbReference>
<dbReference type="AlphaFoldDB" id="A0A177EAP0"/>
<name>A0A177EAP0_9BACT</name>
<proteinExistence type="inferred from homology"/>
<dbReference type="Proteomes" id="UP000076964">
    <property type="component" value="Unassembled WGS sequence"/>
</dbReference>
<evidence type="ECO:0000256" key="11">
    <source>
        <dbReference type="ARBA" id="ARBA00023204"/>
    </source>
</evidence>
<evidence type="ECO:0000256" key="8">
    <source>
        <dbReference type="ARBA" id="ARBA00022842"/>
    </source>
</evidence>
<keyword evidence="3 13" id="KW-0540">Nuclease</keyword>
<keyword evidence="7 13" id="KW-0378">Hydrolase</keyword>
<dbReference type="InterPro" id="IPR036397">
    <property type="entry name" value="RNaseH_sf"/>
</dbReference>
<feature type="active site" evidence="13">
    <location>
        <position position="63"/>
    </location>
</feature>
<evidence type="ECO:0000256" key="12">
    <source>
        <dbReference type="ARBA" id="ARBA00029354"/>
    </source>
</evidence>
<comment type="catalytic activity">
    <reaction evidence="12 13">
        <text>Endonucleolytic cleavage at a junction such as a reciprocal single-stranded crossover between two homologous DNA duplexes (Holliday junction).</text>
        <dbReference type="EC" id="3.1.21.10"/>
    </reaction>
</comment>
<feature type="binding site" evidence="13">
    <location>
        <position position="135"/>
    </location>
    <ligand>
        <name>Mg(2+)</name>
        <dbReference type="ChEBI" id="CHEBI:18420"/>
        <label>1</label>
    </ligand>
</feature>
<keyword evidence="9 13" id="KW-0238">DNA-binding</keyword>
<comment type="cofactor">
    <cofactor evidence="13">
        <name>Mg(2+)</name>
        <dbReference type="ChEBI" id="CHEBI:18420"/>
    </cofactor>
    <text evidence="13">Binds 2 Mg(2+) ion per subunit.</text>
</comment>
<keyword evidence="11 13" id="KW-0234">DNA repair</keyword>
<evidence type="ECO:0000256" key="1">
    <source>
        <dbReference type="ARBA" id="ARBA00009518"/>
    </source>
</evidence>
<dbReference type="Pfam" id="PF02075">
    <property type="entry name" value="RuvC"/>
    <property type="match status" value="1"/>
</dbReference>
<evidence type="ECO:0000313" key="16">
    <source>
        <dbReference type="Proteomes" id="UP000076964"/>
    </source>
</evidence>
<evidence type="ECO:0000256" key="9">
    <source>
        <dbReference type="ARBA" id="ARBA00023125"/>
    </source>
</evidence>
<dbReference type="HAMAP" id="MF_00034">
    <property type="entry name" value="RuvC"/>
    <property type="match status" value="1"/>
</dbReference>
<dbReference type="GO" id="GO:0000287">
    <property type="term" value="F:magnesium ion binding"/>
    <property type="evidence" value="ECO:0007669"/>
    <property type="project" value="UniProtKB-UniRule"/>
</dbReference>
<comment type="caution">
    <text evidence="15">The sequence shown here is derived from an EMBL/GenBank/DDBJ whole genome shotgun (WGS) entry which is preliminary data.</text>
</comment>
<dbReference type="SUPFAM" id="SSF53098">
    <property type="entry name" value="Ribonuclease H-like"/>
    <property type="match status" value="1"/>
</dbReference>
<dbReference type="CDD" id="cd16962">
    <property type="entry name" value="RuvC"/>
    <property type="match status" value="1"/>
</dbReference>
<dbReference type="GO" id="GO:0048476">
    <property type="term" value="C:Holliday junction resolvase complex"/>
    <property type="evidence" value="ECO:0007669"/>
    <property type="project" value="UniProtKB-UniRule"/>
</dbReference>
<evidence type="ECO:0000313" key="15">
    <source>
        <dbReference type="EMBL" id="OAG28262.1"/>
    </source>
</evidence>
<keyword evidence="6 13" id="KW-0227">DNA damage</keyword>
<protein>
    <recommendedName>
        <fullName evidence="13 14">Crossover junction endodeoxyribonuclease RuvC</fullName>
        <ecNumber evidence="13 14">3.1.21.10</ecNumber>
    </recommendedName>
    <alternativeName>
        <fullName evidence="13">Holliday junction nuclease RuvC</fullName>
    </alternativeName>
    <alternativeName>
        <fullName evidence="13">Holliday junction resolvase RuvC</fullName>
    </alternativeName>
</protein>
<dbReference type="OrthoDB" id="9805499at2"/>
<feature type="binding site" evidence="13">
    <location>
        <position position="63"/>
    </location>
    <ligand>
        <name>Mg(2+)</name>
        <dbReference type="ChEBI" id="CHEBI:18420"/>
        <label>2</label>
    </ligand>
</feature>
<feature type="binding site" evidence="13">
    <location>
        <position position="7"/>
    </location>
    <ligand>
        <name>Mg(2+)</name>
        <dbReference type="ChEBI" id="CHEBI:18420"/>
        <label>1</label>
    </ligand>
</feature>
<dbReference type="InterPro" id="IPR002176">
    <property type="entry name" value="X-over_junc_endoDNase_RuvC"/>
</dbReference>
<dbReference type="STRING" id="1795632.TH606_02610"/>
<comment type="function">
    <text evidence="13">The RuvA-RuvB-RuvC complex processes Holliday junction (HJ) DNA during genetic recombination and DNA repair. Endonuclease that resolves HJ intermediates. Cleaves cruciform DNA by making single-stranded nicks across the HJ at symmetrical positions within the homologous arms, yielding a 5'-phosphate and a 3'-hydroxyl group; requires a central core of homology in the junction. The consensus cleavage sequence is 5'-(A/T)TT(C/G)-3'. Cleavage occurs on the 3'-side of the TT dinucleotide at the point of strand exchange. HJ branch migration catalyzed by RuvA-RuvB allows RuvC to scan DNA until it finds its consensus sequence, where it cleaves and resolves the cruciform DNA.</text>
</comment>
<sequence>MRVLGIDPGSRVTGFGLVEKGDIPLAWGIIRLKEKDLARRLWRIYDEIMSIIKEFEPEVIAFEEVIPETYPRAALKLGQAQGAALLAAAQARVPVFFYHPLEIKKAITGYGNASKEQLRYMVKNILGLEEDIPVDASDALSVALYHLQSHQWKNVSSG</sequence>
<comment type="similarity">
    <text evidence="1 13">Belongs to the RuvC family.</text>
</comment>
<keyword evidence="16" id="KW-1185">Reference proteome</keyword>
<dbReference type="GO" id="GO:0006281">
    <property type="term" value="P:DNA repair"/>
    <property type="evidence" value="ECO:0007669"/>
    <property type="project" value="UniProtKB-UniRule"/>
</dbReference>
<dbReference type="GO" id="GO:0008821">
    <property type="term" value="F:crossover junction DNA endonuclease activity"/>
    <property type="evidence" value="ECO:0007669"/>
    <property type="project" value="UniProtKB-UniRule"/>
</dbReference>
<dbReference type="GO" id="GO:0003677">
    <property type="term" value="F:DNA binding"/>
    <property type="evidence" value="ECO:0007669"/>
    <property type="project" value="UniProtKB-KW"/>
</dbReference>
<feature type="active site" evidence="13">
    <location>
        <position position="135"/>
    </location>
</feature>
<reference evidence="15 16" key="1">
    <citation type="submission" date="2016-02" db="EMBL/GenBank/DDBJ databases">
        <title>Draft genome sequence of Thermodesulfatator sp. S606.</title>
        <authorList>
            <person name="Lai Q."/>
            <person name="Cao J."/>
            <person name="Dupont S."/>
            <person name="Shao Z."/>
            <person name="Jebbar M."/>
            <person name="Alain K."/>
        </authorList>
    </citation>
    <scope>NUCLEOTIDE SEQUENCE [LARGE SCALE GENOMIC DNA]</scope>
    <source>
        <strain evidence="15 16">S606</strain>
    </source>
</reference>
<feature type="active site" evidence="13">
    <location>
        <position position="7"/>
    </location>
</feature>
<gene>
    <name evidence="13" type="primary">ruvC</name>
    <name evidence="15" type="ORF">TH606_02610</name>
</gene>
<keyword evidence="10 13" id="KW-0233">DNA recombination</keyword>
<keyword evidence="2 13" id="KW-0963">Cytoplasm</keyword>
<evidence type="ECO:0000256" key="7">
    <source>
        <dbReference type="ARBA" id="ARBA00022801"/>
    </source>
</evidence>
<dbReference type="EC" id="3.1.21.10" evidence="13 14"/>
<keyword evidence="4 13" id="KW-0479">Metal-binding</keyword>
<dbReference type="EMBL" id="LSFI01000008">
    <property type="protein sequence ID" value="OAG28262.1"/>
    <property type="molecule type" value="Genomic_DNA"/>
</dbReference>
<evidence type="ECO:0000256" key="14">
    <source>
        <dbReference type="NCBIfam" id="TIGR00228"/>
    </source>
</evidence>
<dbReference type="PRINTS" id="PR00696">
    <property type="entry name" value="RSOLVASERUVC"/>
</dbReference>
<organism evidence="15 16">
    <name type="scientific">Thermodesulfatator autotrophicus</name>
    <dbReference type="NCBI Taxonomy" id="1795632"/>
    <lineage>
        <taxon>Bacteria</taxon>
        <taxon>Pseudomonadati</taxon>
        <taxon>Thermodesulfobacteriota</taxon>
        <taxon>Thermodesulfobacteria</taxon>
        <taxon>Thermodesulfobacteriales</taxon>
        <taxon>Thermodesulfatatoraceae</taxon>
        <taxon>Thermodesulfatator</taxon>
    </lineage>
</organism>
<evidence type="ECO:0000256" key="6">
    <source>
        <dbReference type="ARBA" id="ARBA00022763"/>
    </source>
</evidence>
<dbReference type="Gene3D" id="3.30.420.10">
    <property type="entry name" value="Ribonuclease H-like superfamily/Ribonuclease H"/>
    <property type="match status" value="1"/>
</dbReference>
<dbReference type="FunFam" id="3.30.420.10:FF:000002">
    <property type="entry name" value="Crossover junction endodeoxyribonuclease RuvC"/>
    <property type="match status" value="1"/>
</dbReference>
<evidence type="ECO:0000256" key="10">
    <source>
        <dbReference type="ARBA" id="ARBA00023172"/>
    </source>
</evidence>
<evidence type="ECO:0000256" key="13">
    <source>
        <dbReference type="HAMAP-Rule" id="MF_00034"/>
    </source>
</evidence>
<accession>A0A177EAP0</accession>
<keyword evidence="5 13" id="KW-0255">Endonuclease</keyword>
<dbReference type="PANTHER" id="PTHR30194:SF3">
    <property type="entry name" value="CROSSOVER JUNCTION ENDODEOXYRIBONUCLEASE RUVC"/>
    <property type="match status" value="1"/>
</dbReference>
<comment type="subunit">
    <text evidence="13">Homodimer which binds Holliday junction (HJ) DNA. The HJ becomes 2-fold symmetrical on binding to RuvC with unstacked arms; it has a different conformation from HJ DNA in complex with RuvA. In the full resolvosome a probable DNA-RuvA(4)-RuvB(12)-RuvC(2) complex forms which resolves the HJ.</text>
</comment>
<dbReference type="InterPro" id="IPR012337">
    <property type="entry name" value="RNaseH-like_sf"/>
</dbReference>
<evidence type="ECO:0000256" key="3">
    <source>
        <dbReference type="ARBA" id="ARBA00022722"/>
    </source>
</evidence>
<evidence type="ECO:0000256" key="5">
    <source>
        <dbReference type="ARBA" id="ARBA00022759"/>
    </source>
</evidence>
<comment type="subcellular location">
    <subcellularLocation>
        <location evidence="13">Cytoplasm</location>
    </subcellularLocation>
</comment>
<dbReference type="NCBIfam" id="TIGR00228">
    <property type="entry name" value="ruvC"/>
    <property type="match status" value="1"/>
</dbReference>